<sequence>MLEGVGSHFSIPVNSTSDHSRRVACTRLESCVVIQAQGQPCIALRGSILPTASHFESRPNSSKACP</sequence>
<evidence type="ECO:0000313" key="2">
    <source>
        <dbReference type="Proteomes" id="UP001367508"/>
    </source>
</evidence>
<protein>
    <submittedName>
        <fullName evidence="1">Uncharacterized protein</fullName>
    </submittedName>
</protein>
<dbReference type="EMBL" id="JAYMYQ010000011">
    <property type="protein sequence ID" value="KAK7306482.1"/>
    <property type="molecule type" value="Genomic_DNA"/>
</dbReference>
<dbReference type="AlphaFoldDB" id="A0AAN9PQR5"/>
<accession>A0AAN9PQR5</accession>
<name>A0AAN9PQR5_CANGL</name>
<gene>
    <name evidence="1" type="ORF">VNO77_44425</name>
</gene>
<dbReference type="Proteomes" id="UP001367508">
    <property type="component" value="Unassembled WGS sequence"/>
</dbReference>
<keyword evidence="2" id="KW-1185">Reference proteome</keyword>
<reference evidence="1 2" key="1">
    <citation type="submission" date="2024-01" db="EMBL/GenBank/DDBJ databases">
        <title>The genomes of 5 underutilized Papilionoideae crops provide insights into root nodulation and disease resistanc.</title>
        <authorList>
            <person name="Jiang F."/>
        </authorList>
    </citation>
    <scope>NUCLEOTIDE SEQUENCE [LARGE SCALE GENOMIC DNA]</scope>
    <source>
        <strain evidence="1">LVBAO_FW01</strain>
        <tissue evidence="1">Leaves</tissue>
    </source>
</reference>
<proteinExistence type="predicted"/>
<organism evidence="1 2">
    <name type="scientific">Canavalia gladiata</name>
    <name type="common">Sword bean</name>
    <name type="synonym">Dolichos gladiatus</name>
    <dbReference type="NCBI Taxonomy" id="3824"/>
    <lineage>
        <taxon>Eukaryota</taxon>
        <taxon>Viridiplantae</taxon>
        <taxon>Streptophyta</taxon>
        <taxon>Embryophyta</taxon>
        <taxon>Tracheophyta</taxon>
        <taxon>Spermatophyta</taxon>
        <taxon>Magnoliopsida</taxon>
        <taxon>eudicotyledons</taxon>
        <taxon>Gunneridae</taxon>
        <taxon>Pentapetalae</taxon>
        <taxon>rosids</taxon>
        <taxon>fabids</taxon>
        <taxon>Fabales</taxon>
        <taxon>Fabaceae</taxon>
        <taxon>Papilionoideae</taxon>
        <taxon>50 kb inversion clade</taxon>
        <taxon>NPAAA clade</taxon>
        <taxon>indigoferoid/millettioid clade</taxon>
        <taxon>Phaseoleae</taxon>
        <taxon>Canavalia</taxon>
    </lineage>
</organism>
<comment type="caution">
    <text evidence="1">The sequence shown here is derived from an EMBL/GenBank/DDBJ whole genome shotgun (WGS) entry which is preliminary data.</text>
</comment>
<evidence type="ECO:0000313" key="1">
    <source>
        <dbReference type="EMBL" id="KAK7306482.1"/>
    </source>
</evidence>